<organism evidence="1 2">
    <name type="scientific">Catharanthus roseus</name>
    <name type="common">Madagascar periwinkle</name>
    <name type="synonym">Vinca rosea</name>
    <dbReference type="NCBI Taxonomy" id="4058"/>
    <lineage>
        <taxon>Eukaryota</taxon>
        <taxon>Viridiplantae</taxon>
        <taxon>Streptophyta</taxon>
        <taxon>Embryophyta</taxon>
        <taxon>Tracheophyta</taxon>
        <taxon>Spermatophyta</taxon>
        <taxon>Magnoliopsida</taxon>
        <taxon>eudicotyledons</taxon>
        <taxon>Gunneridae</taxon>
        <taxon>Pentapetalae</taxon>
        <taxon>asterids</taxon>
        <taxon>lamiids</taxon>
        <taxon>Gentianales</taxon>
        <taxon>Apocynaceae</taxon>
        <taxon>Rauvolfioideae</taxon>
        <taxon>Vinceae</taxon>
        <taxon>Catharanthinae</taxon>
        <taxon>Catharanthus</taxon>
    </lineage>
</organism>
<dbReference type="EMBL" id="CM044704">
    <property type="protein sequence ID" value="KAI5669587.1"/>
    <property type="molecule type" value="Genomic_DNA"/>
</dbReference>
<reference evidence="2" key="1">
    <citation type="journal article" date="2023" name="Nat. Plants">
        <title>Single-cell RNA sequencing provides a high-resolution roadmap for understanding the multicellular compartmentation of specialized metabolism.</title>
        <authorList>
            <person name="Sun S."/>
            <person name="Shen X."/>
            <person name="Li Y."/>
            <person name="Li Y."/>
            <person name="Wang S."/>
            <person name="Li R."/>
            <person name="Zhang H."/>
            <person name="Shen G."/>
            <person name="Guo B."/>
            <person name="Wei J."/>
            <person name="Xu J."/>
            <person name="St-Pierre B."/>
            <person name="Chen S."/>
            <person name="Sun C."/>
        </authorList>
    </citation>
    <scope>NUCLEOTIDE SEQUENCE [LARGE SCALE GENOMIC DNA]</scope>
</reference>
<gene>
    <name evidence="1" type="ORF">M9H77_19440</name>
</gene>
<proteinExistence type="predicted"/>
<name>A0ACC0BAB6_CATRO</name>
<comment type="caution">
    <text evidence="1">The sequence shown here is derived from an EMBL/GenBank/DDBJ whole genome shotgun (WGS) entry which is preliminary data.</text>
</comment>
<evidence type="ECO:0000313" key="1">
    <source>
        <dbReference type="EMBL" id="KAI5669587.1"/>
    </source>
</evidence>
<keyword evidence="2" id="KW-1185">Reference proteome</keyword>
<evidence type="ECO:0000313" key="2">
    <source>
        <dbReference type="Proteomes" id="UP001060085"/>
    </source>
</evidence>
<sequence length="364" mass="41457">MATAATSLPILGGSRSHCSKNQPFFLQHPTNGRTNLILPRPSFHSFSLVAFARRRQNAPNSTSVTPKKLKKKKNSMSKDAQEDEELDEDAFEALFRQLEEDLKNDGASLDDFDDDDISEEDLAKLEKELEEALKDDELLGALGSIEDEKTENEAEDEEEEGEEDENFRTAYEDHNLEEEDDEDNEDDEIPLQLKNWQLKRLAYALKAGRRKTSIKNLAADLCLDRALVLNLLRDPPPNLLMLSAAVPDKPVSTVVEPVKEPAEAISSEAIPAIEKSEAKANMKVPVHVMQRNWSAQKRIKKVQLETLERVYKRTKRPTNAMISSIVHVTNLPRRRVLKWFEDQRAEDGVPERRLPYQRPLLQDP</sequence>
<protein>
    <submittedName>
        <fullName evidence="1">Uncharacterized protein</fullName>
    </submittedName>
</protein>
<dbReference type="Proteomes" id="UP001060085">
    <property type="component" value="Linkage Group LG04"/>
</dbReference>
<accession>A0ACC0BAB6</accession>